<dbReference type="Gene3D" id="3.40.50.300">
    <property type="entry name" value="P-loop containing nucleotide triphosphate hydrolases"/>
    <property type="match status" value="1"/>
</dbReference>
<dbReference type="InterPro" id="IPR052026">
    <property type="entry name" value="ExeA_AAA_ATPase_DNA-bind"/>
</dbReference>
<dbReference type="InterPro" id="IPR003593">
    <property type="entry name" value="AAA+_ATPase"/>
</dbReference>
<dbReference type="InterPro" id="IPR057574">
    <property type="entry name" value="nSTAND_NTPase5_dom"/>
</dbReference>
<dbReference type="SMART" id="SM00382">
    <property type="entry name" value="AAA"/>
    <property type="match status" value="1"/>
</dbReference>
<dbReference type="AlphaFoldDB" id="A0A292YCZ3"/>
<name>A0A292YCZ3_9BACT</name>
<feature type="domain" description="AAA+ ATPase" evidence="1">
    <location>
        <begin position="40"/>
        <end position="154"/>
    </location>
</feature>
<dbReference type="InterPro" id="IPR027417">
    <property type="entry name" value="P-loop_NTPase"/>
</dbReference>
<dbReference type="EMBL" id="BDME01000001">
    <property type="protein sequence ID" value="GAX87293.1"/>
    <property type="molecule type" value="Genomic_DNA"/>
</dbReference>
<keyword evidence="3" id="KW-1185">Reference proteome</keyword>
<proteinExistence type="predicted"/>
<dbReference type="Pfam" id="PF25199">
    <property type="entry name" value="nSTAND_NTPase5"/>
    <property type="match status" value="1"/>
</dbReference>
<dbReference type="OrthoDB" id="5333475at2"/>
<reference evidence="2 3" key="1">
    <citation type="journal article" date="2017" name="Syst. Appl. Microbiol.">
        <title>Lebetimonas natsushimae sp. nov., a novel strictly anaerobic, moderately thermophilic chemoautotroph isolated from a deep-sea hydrothermal vent polychaete nest in the Mid-Okinawa Trough.</title>
        <authorList>
            <person name="Nagata R."/>
            <person name="Takaki Y."/>
            <person name="Tame A."/>
            <person name="Nunoura T."/>
            <person name="Muto H."/>
            <person name="Mino S."/>
            <person name="Sawayama S."/>
            <person name="Takai K."/>
            <person name="Nakagawa S."/>
        </authorList>
    </citation>
    <scope>NUCLEOTIDE SEQUENCE [LARGE SCALE GENOMIC DNA]</scope>
    <source>
        <strain evidence="2 3">HS1857</strain>
    </source>
</reference>
<accession>A0A292YCZ3</accession>
<comment type="caution">
    <text evidence="2">The sequence shown here is derived from an EMBL/GenBank/DDBJ whole genome shotgun (WGS) entry which is preliminary data.</text>
</comment>
<protein>
    <submittedName>
        <fullName evidence="2">MSHA biogenesis protein MshM</fullName>
    </submittedName>
</protein>
<evidence type="ECO:0000259" key="1">
    <source>
        <dbReference type="SMART" id="SM00382"/>
    </source>
</evidence>
<sequence length="241" mass="28611">MENFSLVKDLFRDVVDVKNYIPLASIEKLKIDLTNAIEQNEKMIFLSGAAGSGKSMILNSIYNNLKEKKNIFYISNPFLEINAVLNIIKTLNIDEHYYLFIDEAQLLDDSVLENLRIYADKGNLTIVFATHDVDLNRLLQKRHFETRINYIFRTLPIRLEEVEYFINTKLIKADYVSLAEKFKPKHFKLIYKYTDGSLRKINQFMFKLFDVLEFFYQRDKEKVFKNLAKYMEITYMDIKGF</sequence>
<evidence type="ECO:0000313" key="3">
    <source>
        <dbReference type="Proteomes" id="UP000217944"/>
    </source>
</evidence>
<dbReference type="PANTHER" id="PTHR35894">
    <property type="entry name" value="GENERAL SECRETION PATHWAY PROTEIN A-RELATED"/>
    <property type="match status" value="1"/>
</dbReference>
<organism evidence="2 3">
    <name type="scientific">Lebetimonas natsushimae</name>
    <dbReference type="NCBI Taxonomy" id="1936991"/>
    <lineage>
        <taxon>Bacteria</taxon>
        <taxon>Pseudomonadati</taxon>
        <taxon>Campylobacterota</taxon>
        <taxon>Epsilonproteobacteria</taxon>
        <taxon>Nautiliales</taxon>
        <taxon>Nautiliaceae</taxon>
        <taxon>Lebetimonas</taxon>
    </lineage>
</organism>
<dbReference type="Proteomes" id="UP000217944">
    <property type="component" value="Unassembled WGS sequence"/>
</dbReference>
<gene>
    <name evidence="2" type="ORF">LNAT_P0588</name>
</gene>
<evidence type="ECO:0000313" key="2">
    <source>
        <dbReference type="EMBL" id="GAX87293.1"/>
    </source>
</evidence>
<dbReference type="PANTHER" id="PTHR35894:SF7">
    <property type="entry name" value="GENERAL SECRETION PATHWAY PROTEIN A-RELATED"/>
    <property type="match status" value="1"/>
</dbReference>
<dbReference type="RefSeq" id="WP_096258441.1">
    <property type="nucleotide sequence ID" value="NZ_BDME01000001.1"/>
</dbReference>
<dbReference type="SUPFAM" id="SSF52540">
    <property type="entry name" value="P-loop containing nucleoside triphosphate hydrolases"/>
    <property type="match status" value="1"/>
</dbReference>